<evidence type="ECO:0000313" key="1">
    <source>
        <dbReference type="EMBL" id="KAF3569769.1"/>
    </source>
</evidence>
<dbReference type="EMBL" id="QGKX02000095">
    <property type="protein sequence ID" value="KAF3569769.1"/>
    <property type="molecule type" value="Genomic_DNA"/>
</dbReference>
<name>A0A8S9RAH1_BRACR</name>
<gene>
    <name evidence="1" type="ORF">F2Q69_00058663</name>
</gene>
<accession>A0A8S9RAH1</accession>
<evidence type="ECO:0000313" key="2">
    <source>
        <dbReference type="Proteomes" id="UP000712600"/>
    </source>
</evidence>
<dbReference type="AlphaFoldDB" id="A0A8S9RAH1"/>
<dbReference type="Proteomes" id="UP000712600">
    <property type="component" value="Unassembled WGS sequence"/>
</dbReference>
<proteinExistence type="predicted"/>
<sequence>MTRCTLGCTEVLTSFGTLRPYRNPSGARIETRSSLGTRNVLLFAGTVPLLPRQYYYQYLFGFRILPLGSWPLSSSCAVFYFCRKSMTCFEGAGVGSPYRKFSISRRMGGDPGTGPRKLHSGEPGFLLAGILGTGVPTSGDPEAGVLPGSTGVAHSQQTSLRQDIAPVIPRSQVPLSELWAFDDVLETMEPGALMFPEEELA</sequence>
<comment type="caution">
    <text evidence="1">The sequence shown here is derived from an EMBL/GenBank/DDBJ whole genome shotgun (WGS) entry which is preliminary data.</text>
</comment>
<protein>
    <submittedName>
        <fullName evidence="1">Uncharacterized protein</fullName>
    </submittedName>
</protein>
<reference evidence="1" key="1">
    <citation type="submission" date="2019-12" db="EMBL/GenBank/DDBJ databases">
        <title>Genome sequencing and annotation of Brassica cretica.</title>
        <authorList>
            <person name="Studholme D.J."/>
            <person name="Sarris P."/>
        </authorList>
    </citation>
    <scope>NUCLEOTIDE SEQUENCE</scope>
    <source>
        <strain evidence="1">PFS-109/04</strain>
        <tissue evidence="1">Leaf</tissue>
    </source>
</reference>
<organism evidence="1 2">
    <name type="scientific">Brassica cretica</name>
    <name type="common">Mustard</name>
    <dbReference type="NCBI Taxonomy" id="69181"/>
    <lineage>
        <taxon>Eukaryota</taxon>
        <taxon>Viridiplantae</taxon>
        <taxon>Streptophyta</taxon>
        <taxon>Embryophyta</taxon>
        <taxon>Tracheophyta</taxon>
        <taxon>Spermatophyta</taxon>
        <taxon>Magnoliopsida</taxon>
        <taxon>eudicotyledons</taxon>
        <taxon>Gunneridae</taxon>
        <taxon>Pentapetalae</taxon>
        <taxon>rosids</taxon>
        <taxon>malvids</taxon>
        <taxon>Brassicales</taxon>
        <taxon>Brassicaceae</taxon>
        <taxon>Brassiceae</taxon>
        <taxon>Brassica</taxon>
    </lineage>
</organism>